<comment type="catalytic activity">
    <reaction evidence="3">
        <text>L-aspartate + L-glutamine + ATP + H2O = L-asparagine + L-glutamate + AMP + diphosphate + H(+)</text>
        <dbReference type="Rhea" id="RHEA:12228"/>
        <dbReference type="ChEBI" id="CHEBI:15377"/>
        <dbReference type="ChEBI" id="CHEBI:15378"/>
        <dbReference type="ChEBI" id="CHEBI:29985"/>
        <dbReference type="ChEBI" id="CHEBI:29991"/>
        <dbReference type="ChEBI" id="CHEBI:30616"/>
        <dbReference type="ChEBI" id="CHEBI:33019"/>
        <dbReference type="ChEBI" id="CHEBI:58048"/>
        <dbReference type="ChEBI" id="CHEBI:58359"/>
        <dbReference type="ChEBI" id="CHEBI:456215"/>
        <dbReference type="EC" id="6.3.5.4"/>
    </reaction>
</comment>
<dbReference type="Gene3D" id="3.40.50.620">
    <property type="entry name" value="HUPs"/>
    <property type="match status" value="1"/>
</dbReference>
<comment type="pathway">
    <text evidence="1">Amino-acid biosynthesis; L-asparagine biosynthesis; L-asparagine from L-aspartate (L-Gln route): step 1/1.</text>
</comment>
<dbReference type="AlphaFoldDB" id="A0A916VTT9"/>
<comment type="caution">
    <text evidence="4">The sequence shown here is derived from an EMBL/GenBank/DDBJ whole genome shotgun (WGS) entry which is preliminary data.</text>
</comment>
<dbReference type="EC" id="6.3.5.4" evidence="2"/>
<evidence type="ECO:0000313" key="5">
    <source>
        <dbReference type="Proteomes" id="UP000596977"/>
    </source>
</evidence>
<gene>
    <name evidence="4" type="ORF">GCM10011499_02080</name>
</gene>
<evidence type="ECO:0000256" key="3">
    <source>
        <dbReference type="ARBA" id="ARBA00048741"/>
    </source>
</evidence>
<dbReference type="PANTHER" id="PTHR43284:SF1">
    <property type="entry name" value="ASPARAGINE SYNTHETASE"/>
    <property type="match status" value="1"/>
</dbReference>
<dbReference type="SUPFAM" id="SSF52402">
    <property type="entry name" value="Adenine nucleotide alpha hydrolases-like"/>
    <property type="match status" value="1"/>
</dbReference>
<dbReference type="EMBL" id="BMKB01000001">
    <property type="protein sequence ID" value="GGA36311.1"/>
    <property type="molecule type" value="Genomic_DNA"/>
</dbReference>
<evidence type="ECO:0000256" key="1">
    <source>
        <dbReference type="ARBA" id="ARBA00005187"/>
    </source>
</evidence>
<sequence>MSDVLYSNRKCPQGQLSEWIGAIYEDAPPPIAEFHGEWGSVAISASIYAGFPVIDNERHLFCVLGGPLLASAPSQWRPATSKLIYDIWLQTSDCDWSATLSGPFFIFAIDKSSGHVSAIVDMMALIPAFYKKGAGSELCIGTHIDTLAELSGRVGKPDPVSLVDFITYGSITFPYTAYTEIRQLPPASVSVFKNGCDDIKAQDIYWQPREQVHYGKIKDAAADLRTALSNCVTGACRDIDEAAILISAGEDSRLIGSLLPEHVSISGFAFADQWNREAKIAADVCKTLGIKFNFGLREPHHYLRHMQAAGRLIGRGAETIHAHSYDFHRRFELASHPRVFGGYFSDVLIKGCDIKKYPPTGRMPIMPEIKLPGRRLSNQRAARALPDELTLAVDERRRTHLSLLEQLRPQSAEEWSTFWPAGMDMGNPNINIARRLYASYEPFTSSDVIRISAAVPQSWKLNRRLFNAAAAPVLQSTRHIRHADGGFPHLPWQLNFGLRASVWISRRLAGIVRKTGNQGPWNDWTADLASDCFKAQVEEVVATGTLLHPDLTIERLKSMFSGSELLVSQKVNLLQVLAQLRGH</sequence>
<dbReference type="RefSeq" id="WP_127070650.1">
    <property type="nucleotide sequence ID" value="NZ_BMKB01000001.1"/>
</dbReference>
<protein>
    <recommendedName>
        <fullName evidence="2">asparagine synthase (glutamine-hydrolyzing)</fullName>
        <ecNumber evidence="2">6.3.5.4</ecNumber>
    </recommendedName>
</protein>
<organism evidence="4 5">
    <name type="scientific">Pelagibacterium lentulum</name>
    <dbReference type="NCBI Taxonomy" id="2029865"/>
    <lineage>
        <taxon>Bacteria</taxon>
        <taxon>Pseudomonadati</taxon>
        <taxon>Pseudomonadota</taxon>
        <taxon>Alphaproteobacteria</taxon>
        <taxon>Hyphomicrobiales</taxon>
        <taxon>Devosiaceae</taxon>
        <taxon>Pelagibacterium</taxon>
    </lineage>
</organism>
<evidence type="ECO:0000313" key="4">
    <source>
        <dbReference type="EMBL" id="GGA36311.1"/>
    </source>
</evidence>
<evidence type="ECO:0000256" key="2">
    <source>
        <dbReference type="ARBA" id="ARBA00012737"/>
    </source>
</evidence>
<dbReference type="SUPFAM" id="SSF56235">
    <property type="entry name" value="N-terminal nucleophile aminohydrolases (Ntn hydrolases)"/>
    <property type="match status" value="1"/>
</dbReference>
<dbReference type="InterPro" id="IPR029055">
    <property type="entry name" value="Ntn_hydrolases_N"/>
</dbReference>
<dbReference type="InterPro" id="IPR051786">
    <property type="entry name" value="ASN_synthetase/amidase"/>
</dbReference>
<dbReference type="PANTHER" id="PTHR43284">
    <property type="entry name" value="ASPARAGINE SYNTHETASE (GLUTAMINE-HYDROLYZING)"/>
    <property type="match status" value="1"/>
</dbReference>
<accession>A0A916VTT9</accession>
<proteinExistence type="predicted"/>
<dbReference type="Proteomes" id="UP000596977">
    <property type="component" value="Unassembled WGS sequence"/>
</dbReference>
<name>A0A916VTT9_9HYPH</name>
<dbReference type="GO" id="GO:0004066">
    <property type="term" value="F:asparagine synthase (glutamine-hydrolyzing) activity"/>
    <property type="evidence" value="ECO:0007669"/>
    <property type="project" value="UniProtKB-EC"/>
</dbReference>
<keyword evidence="5" id="KW-1185">Reference proteome</keyword>
<dbReference type="OrthoDB" id="9763290at2"/>
<reference evidence="4 5" key="1">
    <citation type="journal article" date="2014" name="Int. J. Syst. Evol. Microbiol.">
        <title>Complete genome sequence of Corynebacterium casei LMG S-19264T (=DSM 44701T), isolated from a smear-ripened cheese.</title>
        <authorList>
            <consortium name="US DOE Joint Genome Institute (JGI-PGF)"/>
            <person name="Walter F."/>
            <person name="Albersmeier A."/>
            <person name="Kalinowski J."/>
            <person name="Ruckert C."/>
        </authorList>
    </citation>
    <scope>NUCLEOTIDE SEQUENCE [LARGE SCALE GENOMIC DNA]</scope>
    <source>
        <strain evidence="4 5">CGMCC 1.15896</strain>
    </source>
</reference>
<dbReference type="InterPro" id="IPR014729">
    <property type="entry name" value="Rossmann-like_a/b/a_fold"/>
</dbReference>